<dbReference type="Proteomes" id="UP000241890">
    <property type="component" value="Unassembled WGS sequence"/>
</dbReference>
<dbReference type="AlphaFoldDB" id="A0A2R5GVE7"/>
<dbReference type="FunCoup" id="A0A2R5GVE7">
    <property type="interactions" value="28"/>
</dbReference>
<keyword evidence="4" id="KW-1185">Reference proteome</keyword>
<dbReference type="Pfam" id="PF11069">
    <property type="entry name" value="CFAP298"/>
    <property type="match status" value="1"/>
</dbReference>
<dbReference type="PANTHER" id="PTHR13238">
    <property type="entry name" value="PROTEIN C21ORF59"/>
    <property type="match status" value="1"/>
</dbReference>
<organism evidence="3 4">
    <name type="scientific">Hondaea fermentalgiana</name>
    <dbReference type="NCBI Taxonomy" id="2315210"/>
    <lineage>
        <taxon>Eukaryota</taxon>
        <taxon>Sar</taxon>
        <taxon>Stramenopiles</taxon>
        <taxon>Bigyra</taxon>
        <taxon>Labyrinthulomycetes</taxon>
        <taxon>Thraustochytrida</taxon>
        <taxon>Thraustochytriidae</taxon>
        <taxon>Hondaea</taxon>
    </lineage>
</organism>
<proteinExistence type="inferred from homology"/>
<dbReference type="InterPro" id="IPR021298">
    <property type="entry name" value="CFAP298"/>
</dbReference>
<gene>
    <name evidence="3" type="ORF">FCC1311_105222</name>
</gene>
<sequence length="283" mass="31430">MVVVVVKRSEQDQFLYETTCTQKNDDLLNELVKIATMRLKVNGLSEALKELAKHGPAKPESAKGIDEIQDQANAAEGASLPKRGEHYAPDPSGNRTGEAPSPQLQEVLQKVAEDAAQATSSAQVRAKVPTTVALLQEKIDLMRGAVTMAYPMGLPAYDPIRMALEDVDHTADIYGEQQLDASTAQLWWAGKEFLRGQTVGDRVGKNEKTKIIAKLQRPGSGAPAREAAVTEDERKAMMAHYFRKQEEMKRLSEENDEDYLNSQWADPNALRRQLNGTNQIRFR</sequence>
<dbReference type="InParanoid" id="A0A2R5GVE7"/>
<feature type="region of interest" description="Disordered" evidence="2">
    <location>
        <begin position="76"/>
        <end position="101"/>
    </location>
</feature>
<evidence type="ECO:0000256" key="2">
    <source>
        <dbReference type="SAM" id="MobiDB-lite"/>
    </source>
</evidence>
<accession>A0A2R5GVE7</accession>
<dbReference type="OrthoDB" id="276065at2759"/>
<evidence type="ECO:0000313" key="3">
    <source>
        <dbReference type="EMBL" id="GBG34299.1"/>
    </source>
</evidence>
<evidence type="ECO:0000313" key="4">
    <source>
        <dbReference type="Proteomes" id="UP000241890"/>
    </source>
</evidence>
<dbReference type="EMBL" id="BEYU01000186">
    <property type="protein sequence ID" value="GBG34299.1"/>
    <property type="molecule type" value="Genomic_DNA"/>
</dbReference>
<comment type="similarity">
    <text evidence="1">Belongs to the CFAP298 family.</text>
</comment>
<name>A0A2R5GVE7_9STRA</name>
<comment type="caution">
    <text evidence="3">The sequence shown here is derived from an EMBL/GenBank/DDBJ whole genome shotgun (WGS) entry which is preliminary data.</text>
</comment>
<dbReference type="PANTHER" id="PTHR13238:SF0">
    <property type="entry name" value="CILIA- AND FLAGELLA-ASSOCIATED PROTEIN 298"/>
    <property type="match status" value="1"/>
</dbReference>
<protein>
    <submittedName>
        <fullName evidence="3">UPF0769 protein C21orf59-like</fullName>
    </submittedName>
</protein>
<evidence type="ECO:0000256" key="1">
    <source>
        <dbReference type="ARBA" id="ARBA00009619"/>
    </source>
</evidence>
<dbReference type="GO" id="GO:0003352">
    <property type="term" value="P:regulation of cilium movement"/>
    <property type="evidence" value="ECO:0007669"/>
    <property type="project" value="InterPro"/>
</dbReference>
<reference evidence="3 4" key="1">
    <citation type="submission" date="2017-12" db="EMBL/GenBank/DDBJ databases">
        <title>Sequencing, de novo assembly and annotation of complete genome of a new Thraustochytrid species, strain FCC1311.</title>
        <authorList>
            <person name="Sedici K."/>
            <person name="Godart F."/>
            <person name="Aiese Cigliano R."/>
            <person name="Sanseverino W."/>
            <person name="Barakat M."/>
            <person name="Ortet P."/>
            <person name="Marechal E."/>
            <person name="Cagnac O."/>
            <person name="Amato A."/>
        </authorList>
    </citation>
    <scope>NUCLEOTIDE SEQUENCE [LARGE SCALE GENOMIC DNA]</scope>
</reference>